<reference evidence="3 5" key="4">
    <citation type="submission" date="2017-10" db="EMBL/GenBank/DDBJ databases">
        <title>Genome analyses suggest a sexual origin of heterokaryosis in a supposedly ancient asexual fungus.</title>
        <authorList>
            <person name="Corradi N."/>
            <person name="Sedzielewska K."/>
            <person name="Noel J."/>
            <person name="Charron P."/>
            <person name="Farinelli L."/>
            <person name="Marton T."/>
            <person name="Kruger M."/>
            <person name="Pelin A."/>
            <person name="Brachmann A."/>
            <person name="Corradi N."/>
        </authorList>
    </citation>
    <scope>NUCLEOTIDE SEQUENCE [LARGE SCALE GENOMIC DNA]</scope>
    <source>
        <strain evidence="3 5">A1</strain>
    </source>
</reference>
<evidence type="ECO:0000313" key="7">
    <source>
        <dbReference type="Proteomes" id="UP000233469"/>
    </source>
</evidence>
<dbReference type="Proteomes" id="UP000233469">
    <property type="component" value="Unassembled WGS sequence"/>
</dbReference>
<dbReference type="EMBL" id="LLXH01002687">
    <property type="protein sequence ID" value="PKC55303.1"/>
    <property type="molecule type" value="Genomic_DNA"/>
</dbReference>
<comment type="caution">
    <text evidence="2">The sequence shown here is derived from an EMBL/GenBank/DDBJ whole genome shotgun (WGS) entry which is preliminary data.</text>
</comment>
<dbReference type="Proteomes" id="UP000232688">
    <property type="component" value="Unassembled WGS sequence"/>
</dbReference>
<evidence type="ECO:0000313" key="3">
    <source>
        <dbReference type="EMBL" id="PKC55303.1"/>
    </source>
</evidence>
<sequence length="142" mass="14729">MSYKKSVRASIQDGNNHAFCHEASAGVKSDSFGASAEAKYNSSLYRYCDDVGDLKLLNAGVGAKAAANTIDGLKAKVEARCDLVDLEVGGFKSKFGISADTGGSIGSNGVEAKVAGIGFKFGKEMGVSLPFGEISFDLGKLF</sequence>
<protein>
    <submittedName>
        <fullName evidence="2">Uncharacterized protein</fullName>
    </submittedName>
</protein>
<accession>A0A2I1FLR5</accession>
<evidence type="ECO:0000313" key="4">
    <source>
        <dbReference type="EMBL" id="PKK58710.1"/>
    </source>
</evidence>
<reference evidence="1" key="5">
    <citation type="submission" date="2020-05" db="EMBL/GenBank/DDBJ databases">
        <authorList>
            <person name="Rincon C."/>
            <person name="Sanders R I."/>
            <person name="Robbins C."/>
            <person name="Chaturvedi A."/>
        </authorList>
    </citation>
    <scope>NUCLEOTIDE SEQUENCE</scope>
    <source>
        <strain evidence="1">CHB12</strain>
    </source>
</reference>
<dbReference type="VEuPathDB" id="FungiDB:RhiirA1_429606"/>
<reference evidence="6 7" key="1">
    <citation type="submission" date="2016-04" db="EMBL/GenBank/DDBJ databases">
        <title>Genome analyses suggest a sexual origin of heterokaryosis in a supposedly ancient asexual fungus.</title>
        <authorList>
            <person name="Ropars J."/>
            <person name="Sedzielewska K."/>
            <person name="Noel J."/>
            <person name="Charron P."/>
            <person name="Farinelli L."/>
            <person name="Marton T."/>
            <person name="Kruger M."/>
            <person name="Pelin A."/>
            <person name="Brachmann A."/>
            <person name="Corradi N."/>
        </authorList>
    </citation>
    <scope>NUCLEOTIDE SEQUENCE [LARGE SCALE GENOMIC DNA]</scope>
    <source>
        <strain evidence="2 6">A5</strain>
        <strain evidence="4 7">C2</strain>
    </source>
</reference>
<evidence type="ECO:0000313" key="6">
    <source>
        <dbReference type="Proteomes" id="UP000232722"/>
    </source>
</evidence>
<dbReference type="EMBL" id="LLXL01003430">
    <property type="protein sequence ID" value="PKK58710.1"/>
    <property type="molecule type" value="Genomic_DNA"/>
</dbReference>
<dbReference type="VEuPathDB" id="FungiDB:RhiirFUN_026191"/>
<dbReference type="AlphaFoldDB" id="A0A2I1FLR5"/>
<evidence type="ECO:0000313" key="5">
    <source>
        <dbReference type="Proteomes" id="UP000232688"/>
    </source>
</evidence>
<dbReference type="Proteomes" id="UP000684084">
    <property type="component" value="Unassembled WGS sequence"/>
</dbReference>
<proteinExistence type="predicted"/>
<reference evidence="2 6" key="2">
    <citation type="submission" date="2017-09" db="EMBL/GenBank/DDBJ databases">
        <title>Extensive intraspecific genome diversity in a model arbuscular mycorrhizal fungus.</title>
        <authorList>
            <person name="Chen E.C."/>
            <person name="Morin E."/>
            <person name="Beaudet D."/>
            <person name="Noel J."/>
            <person name="Ndikumana S."/>
            <person name="Charron P."/>
            <person name="St-Onge C."/>
            <person name="Giorgi J."/>
            <person name="Grigoriev I.V."/>
            <person name="Roux C."/>
            <person name="Martin F.M."/>
            <person name="Corradi N."/>
        </authorList>
    </citation>
    <scope>NUCLEOTIDE SEQUENCE [LARGE SCALE GENOMIC DNA]</scope>
    <source>
        <strain evidence="2 6">A5</strain>
    </source>
</reference>
<gene>
    <name evidence="1" type="ORF">CHRIB12_LOCUS14958</name>
    <name evidence="3" type="ORF">RhiirA1_429606</name>
    <name evidence="2" type="ORF">RhiirA5_404699</name>
    <name evidence="4" type="ORF">RhiirC2_763182</name>
</gene>
<organism evidence="2 6">
    <name type="scientific">Rhizophagus irregularis</name>
    <dbReference type="NCBI Taxonomy" id="588596"/>
    <lineage>
        <taxon>Eukaryota</taxon>
        <taxon>Fungi</taxon>
        <taxon>Fungi incertae sedis</taxon>
        <taxon>Mucoromycota</taxon>
        <taxon>Glomeromycotina</taxon>
        <taxon>Glomeromycetes</taxon>
        <taxon>Glomerales</taxon>
        <taxon>Glomeraceae</taxon>
        <taxon>Rhizophagus</taxon>
    </lineage>
</organism>
<reference evidence="5 7" key="3">
    <citation type="submission" date="2017-10" db="EMBL/GenBank/DDBJ databases">
        <title>Extensive intraspecific genome diversity in a model arbuscular mycorrhizal fungus.</title>
        <authorList>
            <person name="Chen E.C.H."/>
            <person name="Morin E."/>
            <person name="Baudet D."/>
            <person name="Noel J."/>
            <person name="Ndikumana S."/>
            <person name="Charron P."/>
            <person name="St-Onge C."/>
            <person name="Giorgi J."/>
            <person name="Grigoriev I.V."/>
            <person name="Roux C."/>
            <person name="Martin F.M."/>
            <person name="Corradi N."/>
        </authorList>
    </citation>
    <scope>NUCLEOTIDE SEQUENCE [LARGE SCALE GENOMIC DNA]</scope>
    <source>
        <strain evidence="3 5">A1</strain>
        <strain evidence="4 7">C2</strain>
    </source>
</reference>
<evidence type="ECO:0000313" key="2">
    <source>
        <dbReference type="EMBL" id="PKB95177.1"/>
    </source>
</evidence>
<evidence type="ECO:0000313" key="1">
    <source>
        <dbReference type="EMBL" id="CAB5375603.1"/>
    </source>
</evidence>
<dbReference type="EMBL" id="LLXJ01005046">
    <property type="protein sequence ID" value="PKB95177.1"/>
    <property type="molecule type" value="Genomic_DNA"/>
</dbReference>
<dbReference type="Proteomes" id="UP000232722">
    <property type="component" value="Unassembled WGS sequence"/>
</dbReference>
<dbReference type="OrthoDB" id="2333662at2759"/>
<dbReference type="EMBL" id="CAGKOT010000034">
    <property type="protein sequence ID" value="CAB5375603.1"/>
    <property type="molecule type" value="Genomic_DNA"/>
</dbReference>
<name>A0A2I1FLR5_9GLOM</name>
<dbReference type="VEuPathDB" id="FungiDB:FUN_001757"/>